<dbReference type="SUPFAM" id="SSF53098">
    <property type="entry name" value="Ribonuclease H-like"/>
    <property type="match status" value="1"/>
</dbReference>
<evidence type="ECO:0000313" key="2">
    <source>
        <dbReference type="EMBL" id="WOV84695.1"/>
    </source>
</evidence>
<gene>
    <name evidence="2" type="ORF">PGH26_01870</name>
</gene>
<dbReference type="EMBL" id="CP116341">
    <property type="protein sequence ID" value="WOV84695.1"/>
    <property type="molecule type" value="Genomic_DNA"/>
</dbReference>
<dbReference type="RefSeq" id="WP_323692341.1">
    <property type="nucleotide sequence ID" value="NZ_CP116341.1"/>
</dbReference>
<evidence type="ECO:0000313" key="3">
    <source>
        <dbReference type="Proteomes" id="UP001303532"/>
    </source>
</evidence>
<dbReference type="Gene3D" id="3.30.420.10">
    <property type="entry name" value="Ribonuclease H-like superfamily/Ribonuclease H"/>
    <property type="match status" value="1"/>
</dbReference>
<keyword evidence="3" id="KW-1185">Reference proteome</keyword>
<dbReference type="InterPro" id="IPR013520">
    <property type="entry name" value="Ribonucl_H"/>
</dbReference>
<dbReference type="GO" id="GO:0004527">
    <property type="term" value="F:exonuclease activity"/>
    <property type="evidence" value="ECO:0007669"/>
    <property type="project" value="UniProtKB-KW"/>
</dbReference>
<evidence type="ECO:0000259" key="1">
    <source>
        <dbReference type="SMART" id="SM00479"/>
    </source>
</evidence>
<dbReference type="CDD" id="cd06127">
    <property type="entry name" value="DEDDh"/>
    <property type="match status" value="1"/>
</dbReference>
<sequence>METQRKIVQALLNQQPMQKNIRVRKQSKSSNYITTEDCHQDYVVLDFETTGMRAGADKIISVLAIRYENHIEQERFESLVNPQRHIPLEVTQRTGLSNEEITASPIMEDVIQPLISYIGELPIVIHDSSFEMGFLESLHDFSLIHLPKYTVVDTTKLARQVASQLTDVEKMKKLAFLLGTKQESMSGITDCRATANIYQYCCKVNDELNNC</sequence>
<accession>A0ABZ0KXL1</accession>
<dbReference type="Pfam" id="PF00929">
    <property type="entry name" value="RNase_T"/>
    <property type="match status" value="1"/>
</dbReference>
<keyword evidence="2" id="KW-0540">Nuclease</keyword>
<reference evidence="2 3" key="1">
    <citation type="submission" date="2023-01" db="EMBL/GenBank/DDBJ databases">
        <title>Sporosarcina sp. nov., isolated from Korean tranditional fermented seafood 'Jeotgal'.</title>
        <authorList>
            <person name="Yang A.-I."/>
        </authorList>
    </citation>
    <scope>NUCLEOTIDE SEQUENCE [LARGE SCALE GENOMIC DNA]</scope>
    <source>
        <strain evidence="2 3">B2O-1</strain>
    </source>
</reference>
<dbReference type="InterPro" id="IPR012337">
    <property type="entry name" value="RNaseH-like_sf"/>
</dbReference>
<organism evidence="2 3">
    <name type="scientific">Sporosarcina jeotgali</name>
    <dbReference type="NCBI Taxonomy" id="3020056"/>
    <lineage>
        <taxon>Bacteria</taxon>
        <taxon>Bacillati</taxon>
        <taxon>Bacillota</taxon>
        <taxon>Bacilli</taxon>
        <taxon>Bacillales</taxon>
        <taxon>Caryophanaceae</taxon>
        <taxon>Sporosarcina</taxon>
    </lineage>
</organism>
<dbReference type="Proteomes" id="UP001303532">
    <property type="component" value="Chromosome"/>
</dbReference>
<dbReference type="PANTHER" id="PTHR30231:SF41">
    <property type="entry name" value="DNA POLYMERASE III SUBUNIT EPSILON"/>
    <property type="match status" value="1"/>
</dbReference>
<feature type="domain" description="Exonuclease" evidence="1">
    <location>
        <begin position="41"/>
        <end position="207"/>
    </location>
</feature>
<dbReference type="PANTHER" id="PTHR30231">
    <property type="entry name" value="DNA POLYMERASE III SUBUNIT EPSILON"/>
    <property type="match status" value="1"/>
</dbReference>
<dbReference type="InterPro" id="IPR036397">
    <property type="entry name" value="RNaseH_sf"/>
</dbReference>
<dbReference type="SMART" id="SM00479">
    <property type="entry name" value="EXOIII"/>
    <property type="match status" value="1"/>
</dbReference>
<protein>
    <submittedName>
        <fullName evidence="2">Exonuclease domain-containing protein</fullName>
    </submittedName>
</protein>
<proteinExistence type="predicted"/>
<name>A0ABZ0KXL1_9BACL</name>
<keyword evidence="2" id="KW-0378">Hydrolase</keyword>
<keyword evidence="2" id="KW-0269">Exonuclease</keyword>